<evidence type="ECO:0000313" key="1">
    <source>
        <dbReference type="EMBL" id="KAI3678312.1"/>
    </source>
</evidence>
<name>A0ACB8Y450_ARCLA</name>
<accession>A0ACB8Y450</accession>
<comment type="caution">
    <text evidence="1">The sequence shown here is derived from an EMBL/GenBank/DDBJ whole genome shotgun (WGS) entry which is preliminary data.</text>
</comment>
<organism evidence="1 2">
    <name type="scientific">Arctium lappa</name>
    <name type="common">Greater burdock</name>
    <name type="synonym">Lappa major</name>
    <dbReference type="NCBI Taxonomy" id="4217"/>
    <lineage>
        <taxon>Eukaryota</taxon>
        <taxon>Viridiplantae</taxon>
        <taxon>Streptophyta</taxon>
        <taxon>Embryophyta</taxon>
        <taxon>Tracheophyta</taxon>
        <taxon>Spermatophyta</taxon>
        <taxon>Magnoliopsida</taxon>
        <taxon>eudicotyledons</taxon>
        <taxon>Gunneridae</taxon>
        <taxon>Pentapetalae</taxon>
        <taxon>asterids</taxon>
        <taxon>campanulids</taxon>
        <taxon>Asterales</taxon>
        <taxon>Asteraceae</taxon>
        <taxon>Carduoideae</taxon>
        <taxon>Cardueae</taxon>
        <taxon>Arctiinae</taxon>
        <taxon>Arctium</taxon>
    </lineage>
</organism>
<reference evidence="2" key="1">
    <citation type="journal article" date="2022" name="Mol. Ecol. Resour.">
        <title>The genomes of chicory, endive, great burdock and yacon provide insights into Asteraceae palaeo-polyploidization history and plant inulin production.</title>
        <authorList>
            <person name="Fan W."/>
            <person name="Wang S."/>
            <person name="Wang H."/>
            <person name="Wang A."/>
            <person name="Jiang F."/>
            <person name="Liu H."/>
            <person name="Zhao H."/>
            <person name="Xu D."/>
            <person name="Zhang Y."/>
        </authorList>
    </citation>
    <scope>NUCLEOTIDE SEQUENCE [LARGE SCALE GENOMIC DNA]</scope>
    <source>
        <strain evidence="2">cv. Niubang</strain>
    </source>
</reference>
<gene>
    <name evidence="1" type="ORF">L6452_37599</name>
</gene>
<protein>
    <submittedName>
        <fullName evidence="1">Uncharacterized protein</fullName>
    </submittedName>
</protein>
<proteinExistence type="predicted"/>
<evidence type="ECO:0000313" key="2">
    <source>
        <dbReference type="Proteomes" id="UP001055879"/>
    </source>
</evidence>
<sequence length="546" mass="63014">MQAVVPLFERQFFQAFRRTLSTSSSTKTLFNSRTLRFCTQATDTSESIQDEKEELNYNVRTIDGSQSTRENNEEEEPKSLCGRIERLARGAPVGSAFQSWMGDGFPIHRGDIFHTINRLRKRKFNKRALEVMEWVIRERPYMPKELDYTYLLEFTAKLHGISQGEKLFSHIPLEFQDELLYNNLVIACLDKGMITLSLAYMRKMRELGHSISYMVFNRLIILHSSPTRRKSIPKILTQMKADKVARHVSTYNILLKMEANQHNIEGLMKVFGDMNRANVEPNEITYCIIATAHAVARLYTACETYVEAIEKSMTGNNWSTLDILIILYGYLKKPKDLERIWRTIQEQPHVKTKSYMMAIEALGKIGDISRAEDLWSEMKSKEELKSTEQFNSLISVYCRHALISKATGVYREMEKHGCKPNSITFRHLAAGCLKEGLKKEGLKTLELGMDVNTSTNVKRSTPWLETTYSMIEAFAENGDVENAEKLFDELKKVNYARYTFVYNALIKCYVKAKIYDPNLLKRMILGGSRPDSETYSLLKVLEQFRG</sequence>
<reference evidence="1 2" key="2">
    <citation type="journal article" date="2022" name="Mol. Ecol. Resour.">
        <title>The genomes of chicory, endive, great burdock and yacon provide insights into Asteraceae paleo-polyploidization history and plant inulin production.</title>
        <authorList>
            <person name="Fan W."/>
            <person name="Wang S."/>
            <person name="Wang H."/>
            <person name="Wang A."/>
            <person name="Jiang F."/>
            <person name="Liu H."/>
            <person name="Zhao H."/>
            <person name="Xu D."/>
            <person name="Zhang Y."/>
        </authorList>
    </citation>
    <scope>NUCLEOTIDE SEQUENCE [LARGE SCALE GENOMIC DNA]</scope>
    <source>
        <strain evidence="2">cv. Niubang</strain>
    </source>
</reference>
<dbReference type="Proteomes" id="UP001055879">
    <property type="component" value="Linkage Group LG14"/>
</dbReference>
<keyword evidence="2" id="KW-1185">Reference proteome</keyword>
<dbReference type="EMBL" id="CM042060">
    <property type="protein sequence ID" value="KAI3678312.1"/>
    <property type="molecule type" value="Genomic_DNA"/>
</dbReference>